<comment type="function">
    <text evidence="1">Core subunit of the mitochondrial membrane respiratory chain NADH dehydrogenase (Complex I) which catalyzes electron transfer from NADH through the respiratory chain, using ubiquinone as an electron acceptor. Essential for the catalytic activity and assembly of complex I.</text>
</comment>
<dbReference type="GO" id="GO:0031966">
    <property type="term" value="C:mitochondrial membrane"/>
    <property type="evidence" value="ECO:0007669"/>
    <property type="project" value="UniProtKB-SubCell"/>
</dbReference>
<sequence length="209" mass="23651">MTFSYAIIVLYSLLLSCALFVVLTMNTVYAVFFLIFAFFTASAVLLYLGFEFLAMVFLIVYVGAIAVLFLFVVMMLNVRYIPWLKKDLRFAPLGFLILAFFLLLFLFAILHIESDIYWSLNIPYSFLSANLESAHSQISSAENTEMLGTLLFTHYGYPFLVAGYALFIAMVGAIVLTLRHIPLPSKKQDAYVQVTRLLSTVRLLAKDKA</sequence>
<dbReference type="GeneID" id="43959815"/>
<keyword evidence="1 2" id="KW-0496">Mitochondrion</keyword>
<keyword evidence="1" id="KW-0249">Electron transport</keyword>
<dbReference type="InterPro" id="IPR042106">
    <property type="entry name" value="Nuo/plastoQ_OxRdtase_6_NuoJ"/>
</dbReference>
<evidence type="ECO:0000256" key="1">
    <source>
        <dbReference type="RuleBase" id="RU004430"/>
    </source>
</evidence>
<proteinExistence type="inferred from homology"/>
<comment type="subcellular location">
    <subcellularLocation>
        <location evidence="1">Mitochondrion membrane</location>
        <topology evidence="1">Multi-pass membrane protein</topology>
    </subcellularLocation>
</comment>
<keyword evidence="1" id="KW-1278">Translocase</keyword>
<feature type="transmembrane region" description="Helical" evidence="1">
    <location>
        <begin position="6"/>
        <end position="23"/>
    </location>
</feature>
<keyword evidence="1" id="KW-0813">Transport</keyword>
<dbReference type="PANTHER" id="PTHR33269:SF17">
    <property type="entry name" value="NADH-UBIQUINONE OXIDOREDUCTASE CHAIN 6"/>
    <property type="match status" value="1"/>
</dbReference>
<reference evidence="2" key="1">
    <citation type="submission" date="2019-12" db="EMBL/GenBank/DDBJ databases">
        <title>Mitochondrial genomes of Hemiarma marina and Leucocryptos marina revised the evolution of cytochrome c maturation in Cryptista.</title>
        <authorList>
            <person name="Nishimura Y."/>
            <person name="Kume K."/>
            <person name="Sonehara K."/>
            <person name="Tanifuji G."/>
            <person name="Shiratori T."/>
            <person name="Ishida K."/>
            <person name="Hashimoto T."/>
            <person name="Inagaki Y."/>
            <person name="Ohkuma M."/>
        </authorList>
    </citation>
    <scope>NUCLEOTIDE SEQUENCE</scope>
    <source>
        <strain evidence="2">NIES-1335</strain>
    </source>
</reference>
<dbReference type="PANTHER" id="PTHR33269">
    <property type="entry name" value="NADH-UBIQUINONE OXIDOREDUCTASE CHAIN 6"/>
    <property type="match status" value="1"/>
</dbReference>
<keyword evidence="1" id="KW-0520">NAD</keyword>
<protein>
    <recommendedName>
        <fullName evidence="1">NADH-ubiquinone oxidoreductase chain 6</fullName>
        <ecNumber evidence="1">7.1.1.2</ecNumber>
    </recommendedName>
</protein>
<accession>A0A679ENZ2</accession>
<keyword evidence="1" id="KW-0472">Membrane</keyword>
<geneLocation type="mitochondrion" evidence="2"/>
<gene>
    <name evidence="2" type="primary">nad6</name>
</gene>
<comment type="catalytic activity">
    <reaction evidence="1">
        <text>a ubiquinone + NADH + 5 H(+)(in) = a ubiquinol + NAD(+) + 4 H(+)(out)</text>
        <dbReference type="Rhea" id="RHEA:29091"/>
        <dbReference type="Rhea" id="RHEA-COMP:9565"/>
        <dbReference type="Rhea" id="RHEA-COMP:9566"/>
        <dbReference type="ChEBI" id="CHEBI:15378"/>
        <dbReference type="ChEBI" id="CHEBI:16389"/>
        <dbReference type="ChEBI" id="CHEBI:17976"/>
        <dbReference type="ChEBI" id="CHEBI:57540"/>
        <dbReference type="ChEBI" id="CHEBI:57945"/>
        <dbReference type="EC" id="7.1.1.2"/>
    </reaction>
</comment>
<dbReference type="InterPro" id="IPR001457">
    <property type="entry name" value="NADH_UbQ/plastoQ_OxRdtase_su6"/>
</dbReference>
<evidence type="ECO:0000313" key="2">
    <source>
        <dbReference type="EMBL" id="BBQ05411.1"/>
    </source>
</evidence>
<dbReference type="GO" id="GO:0008137">
    <property type="term" value="F:NADH dehydrogenase (ubiquinone) activity"/>
    <property type="evidence" value="ECO:0007669"/>
    <property type="project" value="UniProtKB-UniRule"/>
</dbReference>
<feature type="transmembrane region" description="Helical" evidence="1">
    <location>
        <begin position="56"/>
        <end position="78"/>
    </location>
</feature>
<dbReference type="RefSeq" id="YP_009730081.1">
    <property type="nucleotide sequence ID" value="NC_045933.1"/>
</dbReference>
<name>A0A679ENZ2_LEUMA</name>
<dbReference type="EC" id="7.1.1.2" evidence="1"/>
<keyword evidence="1" id="KW-0812">Transmembrane</keyword>
<dbReference type="Gene3D" id="1.20.120.1200">
    <property type="entry name" value="NADH-ubiquinone/plastoquinone oxidoreductase chain 6, subunit NuoJ"/>
    <property type="match status" value="1"/>
</dbReference>
<feature type="transmembrane region" description="Helical" evidence="1">
    <location>
        <begin position="90"/>
        <end position="112"/>
    </location>
</feature>
<keyword evidence="1" id="KW-1133">Transmembrane helix</keyword>
<feature type="transmembrane region" description="Helical" evidence="1">
    <location>
        <begin position="155"/>
        <end position="178"/>
    </location>
</feature>
<keyword evidence="1" id="KW-0830">Ubiquinone</keyword>
<dbReference type="Pfam" id="PF00499">
    <property type="entry name" value="Oxidored_q3"/>
    <property type="match status" value="1"/>
</dbReference>
<dbReference type="AlphaFoldDB" id="A0A679ENZ2"/>
<comment type="similarity">
    <text evidence="1">Belongs to the complex I subunit 6 family.</text>
</comment>
<organism evidence="2">
    <name type="scientific">Leucocryptos marina</name>
    <name type="common">Marine flagellate</name>
    <name type="synonym">Bodo marinus</name>
    <dbReference type="NCBI Taxonomy" id="299206"/>
    <lineage>
        <taxon>Eukaryota</taxon>
        <taxon>Cryptophyceae</taxon>
        <taxon>Kathablepharidacea</taxon>
        <taxon>Katablepharidaceae</taxon>
        <taxon>Leucocryptos</taxon>
    </lineage>
</organism>
<dbReference type="EMBL" id="LC515368">
    <property type="protein sequence ID" value="BBQ05411.1"/>
    <property type="molecule type" value="Genomic_DNA"/>
</dbReference>
<feature type="transmembrane region" description="Helical" evidence="1">
    <location>
        <begin position="30"/>
        <end position="50"/>
    </location>
</feature>
<keyword evidence="1" id="KW-0679">Respiratory chain</keyword>